<keyword evidence="2" id="KW-0732">Signal</keyword>
<evidence type="ECO:0000313" key="4">
    <source>
        <dbReference type="Proteomes" id="UP000002762"/>
    </source>
</evidence>
<accession>J4KL10</accession>
<dbReference type="PROSITE" id="PS51257">
    <property type="entry name" value="PROKAR_LIPOPROTEIN"/>
    <property type="match status" value="1"/>
</dbReference>
<evidence type="ECO:0000256" key="1">
    <source>
        <dbReference type="SAM" id="MobiDB-lite"/>
    </source>
</evidence>
<dbReference type="EMBL" id="JH725211">
    <property type="protein sequence ID" value="EJP61389.1"/>
    <property type="molecule type" value="Genomic_DNA"/>
</dbReference>
<dbReference type="AlphaFoldDB" id="J4KL10"/>
<keyword evidence="3" id="KW-0645">Protease</keyword>
<evidence type="ECO:0000313" key="3">
    <source>
        <dbReference type="EMBL" id="EJP61389.1"/>
    </source>
</evidence>
<keyword evidence="3" id="KW-0378">Hydrolase</keyword>
<feature type="signal peptide" evidence="2">
    <location>
        <begin position="1"/>
        <end position="21"/>
    </location>
</feature>
<dbReference type="OrthoDB" id="536211at2759"/>
<dbReference type="InParanoid" id="J4KL10"/>
<proteinExistence type="predicted"/>
<organism evidence="3 4">
    <name type="scientific">Beauveria bassiana (strain ARSEF 2860)</name>
    <name type="common">White muscardine disease fungus</name>
    <name type="synonym">Tritirachium shiotae</name>
    <dbReference type="NCBI Taxonomy" id="655819"/>
    <lineage>
        <taxon>Eukaryota</taxon>
        <taxon>Fungi</taxon>
        <taxon>Dikarya</taxon>
        <taxon>Ascomycota</taxon>
        <taxon>Pezizomycotina</taxon>
        <taxon>Sordariomycetes</taxon>
        <taxon>Hypocreomycetidae</taxon>
        <taxon>Hypocreales</taxon>
        <taxon>Cordycipitaceae</taxon>
        <taxon>Beauveria</taxon>
    </lineage>
</organism>
<feature type="compositionally biased region" description="Polar residues" evidence="1">
    <location>
        <begin position="444"/>
        <end position="462"/>
    </location>
</feature>
<keyword evidence="3" id="KW-0482">Metalloprotease</keyword>
<feature type="compositionally biased region" description="Basic and acidic residues" evidence="1">
    <location>
        <begin position="381"/>
        <end position="391"/>
    </location>
</feature>
<feature type="compositionally biased region" description="Basic and acidic residues" evidence="1">
    <location>
        <begin position="414"/>
        <end position="443"/>
    </location>
</feature>
<protein>
    <submittedName>
        <fullName evidence="3">Metalloprotease-like protein</fullName>
    </submittedName>
</protein>
<dbReference type="InterPro" id="IPR024079">
    <property type="entry name" value="MetalloPept_cat_dom_sf"/>
</dbReference>
<dbReference type="Proteomes" id="UP000002762">
    <property type="component" value="Unassembled WGS sequence"/>
</dbReference>
<name>J4KL10_BEAB2</name>
<feature type="chain" id="PRO_5003779155" evidence="2">
    <location>
        <begin position="22"/>
        <end position="587"/>
    </location>
</feature>
<dbReference type="RefSeq" id="XP_008603004.1">
    <property type="nucleotide sequence ID" value="XM_008604782.1"/>
</dbReference>
<dbReference type="GO" id="GO:0006508">
    <property type="term" value="P:proteolysis"/>
    <property type="evidence" value="ECO:0007669"/>
    <property type="project" value="UniProtKB-KW"/>
</dbReference>
<sequence>MLLNFRLVATGLAALAGCAQALNMANFTTDEVGCGTPGLSLEERKHSEEVLAQGNNTTKRQEAQKHRIPVHITVLAKDNTVNGGNIKDSQIRQVLDDFNRFYSYGFYLDVSVDKIHRYTRPDLFHPNSGMFTGKSDDIKRQYHRGDGDYASLNIIFLFRLEDWYKNETTTQWGPNGDTWTSWSSSSGGTMGSSSIPGAELWKYSNAEDIEKTDGLVVSSAIIPNVAYPGYKGSLALFAHEVGHWLGLKHTDYSSIEEAWGRTACDPVNDGIDDTPTHILDAKVRETMLSCPSRGQVNTCQHLDSRPDPIYNLMISTHFGCEMDGLTDGQKQRTLEVFEKFRKPYKGQMQQKGRWVQPQGQQSQGQQPQEEEEPQEAEPQEEEKPQEKKPQENEPQGNEPQEKEPEDQQPQDGQGDWRQKEVARLQSESKKRWDDFRREQDKYRQQLQQTDQQNGKNCFNQVEQDYKQREKSLKESMWEKYNQLQAERNEMWEWLEQYWQQPQYSQWADEEWERREKDYAGRQKEYEQEERGYWQNLDQDTQEGQEWCKEEQRKANDQSQQDFRKWAEEYVKYLQDNDSRAQQYIDSL</sequence>
<keyword evidence="4" id="KW-1185">Reference proteome</keyword>
<dbReference type="HOGENOM" id="CLU_541825_0_0_1"/>
<evidence type="ECO:0000256" key="2">
    <source>
        <dbReference type="SAM" id="SignalP"/>
    </source>
</evidence>
<feature type="compositionally biased region" description="Acidic residues" evidence="1">
    <location>
        <begin position="368"/>
        <end position="380"/>
    </location>
</feature>
<dbReference type="GO" id="GO:0008237">
    <property type="term" value="F:metallopeptidase activity"/>
    <property type="evidence" value="ECO:0007669"/>
    <property type="project" value="UniProtKB-KW"/>
</dbReference>
<reference evidence="3 4" key="1">
    <citation type="journal article" date="2012" name="Sci. Rep.">
        <title>Genomic perspectives on the evolution of fungal entomopathogenicity in Beauveria bassiana.</title>
        <authorList>
            <person name="Xiao G."/>
            <person name="Ying S.H."/>
            <person name="Zheng P."/>
            <person name="Wang Z.L."/>
            <person name="Zhang S."/>
            <person name="Xie X.Q."/>
            <person name="Shang Y."/>
            <person name="St Leger R.J."/>
            <person name="Zhao G.P."/>
            <person name="Wang C."/>
            <person name="Feng M.G."/>
        </authorList>
    </citation>
    <scope>NUCLEOTIDE SEQUENCE [LARGE SCALE GENOMIC DNA]</scope>
    <source>
        <strain evidence="3 4">ARSEF 2860</strain>
    </source>
</reference>
<gene>
    <name evidence="3" type="ORF">BBA_09685</name>
</gene>
<feature type="compositionally biased region" description="Low complexity" evidence="1">
    <location>
        <begin position="356"/>
        <end position="367"/>
    </location>
</feature>
<dbReference type="Gene3D" id="3.40.390.10">
    <property type="entry name" value="Collagenase (Catalytic Domain)"/>
    <property type="match status" value="1"/>
</dbReference>
<dbReference type="GeneID" id="19892697"/>
<feature type="region of interest" description="Disordered" evidence="1">
    <location>
        <begin position="345"/>
        <end position="462"/>
    </location>
</feature>
<dbReference type="SUPFAM" id="SSF55486">
    <property type="entry name" value="Metalloproteases ('zincins'), catalytic domain"/>
    <property type="match status" value="1"/>
</dbReference>